<dbReference type="AlphaFoldDB" id="A0AAN7UDE2"/>
<gene>
    <name evidence="1" type="ORF">RRF57_002308</name>
</gene>
<evidence type="ECO:0000313" key="2">
    <source>
        <dbReference type="Proteomes" id="UP001305414"/>
    </source>
</evidence>
<proteinExistence type="predicted"/>
<evidence type="ECO:0000313" key="1">
    <source>
        <dbReference type="EMBL" id="KAK5626593.1"/>
    </source>
</evidence>
<reference evidence="1 2" key="1">
    <citation type="submission" date="2023-10" db="EMBL/GenBank/DDBJ databases">
        <title>Draft genome sequence of Xylaria bambusicola isolate GMP-LS, the root and basal stem rot pathogen of sugarcane in Indonesia.</title>
        <authorList>
            <person name="Selvaraj P."/>
            <person name="Muralishankar V."/>
            <person name="Muruganantham S."/>
            <person name="Sp S."/>
            <person name="Haryani S."/>
            <person name="Lau K.J.X."/>
            <person name="Naqvi N.I."/>
        </authorList>
    </citation>
    <scope>NUCLEOTIDE SEQUENCE [LARGE SCALE GENOMIC DNA]</scope>
    <source>
        <strain evidence="1">GMP-LS</strain>
    </source>
</reference>
<accession>A0AAN7UDE2</accession>
<comment type="caution">
    <text evidence="1">The sequence shown here is derived from an EMBL/GenBank/DDBJ whole genome shotgun (WGS) entry which is preliminary data.</text>
</comment>
<dbReference type="Proteomes" id="UP001305414">
    <property type="component" value="Unassembled WGS sequence"/>
</dbReference>
<keyword evidence="2" id="KW-1185">Reference proteome</keyword>
<protein>
    <submittedName>
        <fullName evidence="1">Uncharacterized protein</fullName>
    </submittedName>
</protein>
<organism evidence="1 2">
    <name type="scientific">Xylaria bambusicola</name>
    <dbReference type="NCBI Taxonomy" id="326684"/>
    <lineage>
        <taxon>Eukaryota</taxon>
        <taxon>Fungi</taxon>
        <taxon>Dikarya</taxon>
        <taxon>Ascomycota</taxon>
        <taxon>Pezizomycotina</taxon>
        <taxon>Sordariomycetes</taxon>
        <taxon>Xylariomycetidae</taxon>
        <taxon>Xylariales</taxon>
        <taxon>Xylariaceae</taxon>
        <taxon>Xylaria</taxon>
    </lineage>
</organism>
<name>A0AAN7UDE2_9PEZI</name>
<dbReference type="EMBL" id="JAWHQM010000003">
    <property type="protein sequence ID" value="KAK5626593.1"/>
    <property type="molecule type" value="Genomic_DNA"/>
</dbReference>
<sequence>MEIMGFTEEKQLEDYLKRQHTLNSPTKSSQKHAAEEDIYDCNGFYLEENDDLSLFPFDDDGNKNTIAPTIDIGVHPSALQWGEPASASRPSPFAPRPLSEPLKRLFRRVHINPATRRTEKKITLSDNQLAEAREHWEKQAVEHFCSLKEETPCEKKHLDTWDFSNMQYQWQTEGLFLCRLMEIKEQVTFIEAKRAFRAGMHKQHPRPKCTHPKGTKLGVQCATKYVRL</sequence>